<evidence type="ECO:0008006" key="4">
    <source>
        <dbReference type="Google" id="ProtNLM"/>
    </source>
</evidence>
<evidence type="ECO:0000313" key="2">
    <source>
        <dbReference type="EMBL" id="CDO02070.1"/>
    </source>
</evidence>
<comment type="caution">
    <text evidence="2">The sequence shown here is derived from an EMBL/GenBank/DDBJ whole genome shotgun (WGS) entry which is preliminary data.</text>
</comment>
<dbReference type="EMBL" id="CCAX010000001">
    <property type="protein sequence ID" value="CDO02070.1"/>
    <property type="molecule type" value="Genomic_DNA"/>
</dbReference>
<keyword evidence="3" id="KW-1185">Reference proteome</keyword>
<dbReference type="AlphaFoldDB" id="W9B5Z2"/>
<evidence type="ECO:0000256" key="1">
    <source>
        <dbReference type="SAM" id="MobiDB-lite"/>
    </source>
</evidence>
<gene>
    <name evidence="2" type="ORF">BN988_00524</name>
</gene>
<accession>W9B5Z2</accession>
<sequence>MNKKKQKQKAESEKSRSLKTGDKKLQGPNRPST</sequence>
<name>W9B5Z2_9BACI</name>
<reference evidence="2" key="2">
    <citation type="submission" date="2014-03" db="EMBL/GenBank/DDBJ databases">
        <authorList>
            <person name="Urmite Genomes"/>
        </authorList>
    </citation>
    <scope>NUCLEOTIDE SEQUENCE</scope>
    <source>
        <strain evidence="2">S1</strain>
    </source>
</reference>
<organism evidence="2 3">
    <name type="scientific">Oceanobacillus picturae</name>
    <dbReference type="NCBI Taxonomy" id="171693"/>
    <lineage>
        <taxon>Bacteria</taxon>
        <taxon>Bacillati</taxon>
        <taxon>Bacillota</taxon>
        <taxon>Bacilli</taxon>
        <taxon>Bacillales</taxon>
        <taxon>Bacillaceae</taxon>
        <taxon>Oceanobacillus</taxon>
    </lineage>
</organism>
<feature type="compositionally biased region" description="Basic and acidic residues" evidence="1">
    <location>
        <begin position="8"/>
        <end position="25"/>
    </location>
</feature>
<dbReference type="Proteomes" id="UP000028863">
    <property type="component" value="Unassembled WGS sequence"/>
</dbReference>
<proteinExistence type="predicted"/>
<reference evidence="2" key="1">
    <citation type="submission" date="2014-03" db="EMBL/GenBank/DDBJ databases">
        <title>Draft genome sequencing of Oceanobacillus picturae strain S1 isolated from human gut.</title>
        <authorList>
            <person name="Croce O."/>
            <person name="Lagier J.C."/>
            <person name="Raoult D."/>
        </authorList>
    </citation>
    <scope>NUCLEOTIDE SEQUENCE [LARGE SCALE GENOMIC DNA]</scope>
    <source>
        <strain evidence="2">S1</strain>
    </source>
</reference>
<feature type="region of interest" description="Disordered" evidence="1">
    <location>
        <begin position="1"/>
        <end position="33"/>
    </location>
</feature>
<evidence type="ECO:0000313" key="3">
    <source>
        <dbReference type="Proteomes" id="UP000028863"/>
    </source>
</evidence>
<protein>
    <recommendedName>
        <fullName evidence="4">Spore protein</fullName>
    </recommendedName>
</protein>